<feature type="repeat" description="WD" evidence="3">
    <location>
        <begin position="10"/>
        <end position="46"/>
    </location>
</feature>
<dbReference type="InterPro" id="IPR020472">
    <property type="entry name" value="WD40_PAC1"/>
</dbReference>
<feature type="repeat" description="WD" evidence="3">
    <location>
        <begin position="190"/>
        <end position="232"/>
    </location>
</feature>
<evidence type="ECO:0000256" key="3">
    <source>
        <dbReference type="PROSITE-ProRule" id="PRU00221"/>
    </source>
</evidence>
<dbReference type="PANTHER" id="PTHR44090:SF1">
    <property type="entry name" value="SUPERKILLER COMPLEX PROTEIN 8"/>
    <property type="match status" value="1"/>
</dbReference>
<name>D8T680_SELML</name>
<feature type="repeat" description="WD" evidence="3">
    <location>
        <begin position="233"/>
        <end position="274"/>
    </location>
</feature>
<dbReference type="Gene3D" id="2.130.10.10">
    <property type="entry name" value="YVTN repeat-like/Quinoprotein amine dehydrogenase"/>
    <property type="match status" value="1"/>
</dbReference>
<dbReference type="FunCoup" id="D8T680">
    <property type="interactions" value="2004"/>
</dbReference>
<evidence type="ECO:0000256" key="1">
    <source>
        <dbReference type="ARBA" id="ARBA00022574"/>
    </source>
</evidence>
<dbReference type="InterPro" id="IPR015943">
    <property type="entry name" value="WD40/YVTN_repeat-like_dom_sf"/>
</dbReference>
<proteinExistence type="predicted"/>
<dbReference type="HOGENOM" id="CLU_000288_57_11_1"/>
<dbReference type="AlphaFoldDB" id="D8T680"/>
<feature type="repeat" description="WD" evidence="3">
    <location>
        <begin position="275"/>
        <end position="307"/>
    </location>
</feature>
<dbReference type="STRING" id="88036.D8T680"/>
<accession>D8T680</accession>
<feature type="domain" description="Anaphase-promoting complex subunit 4-like WD40" evidence="4">
    <location>
        <begin position="152"/>
        <end position="203"/>
    </location>
</feature>
<gene>
    <name evidence="5" type="ORF">SELMODRAFT_269750</name>
</gene>
<keyword evidence="2" id="KW-0677">Repeat</keyword>
<dbReference type="InterPro" id="IPR051510">
    <property type="entry name" value="SKI8"/>
</dbReference>
<keyword evidence="1 3" id="KW-0853">WD repeat</keyword>
<dbReference type="PROSITE" id="PS50294">
    <property type="entry name" value="WD_REPEATS_REGION"/>
    <property type="match status" value="2"/>
</dbReference>
<dbReference type="OrthoDB" id="538223at2759"/>
<dbReference type="PROSITE" id="PS00678">
    <property type="entry name" value="WD_REPEATS_1"/>
    <property type="match status" value="1"/>
</dbReference>
<dbReference type="PANTHER" id="PTHR44090">
    <property type="entry name" value="WD REPEAT-CONTAINING PROTEIN 61"/>
    <property type="match status" value="1"/>
</dbReference>
<dbReference type="OMA" id="IQVMSNH"/>
<dbReference type="Pfam" id="PF00400">
    <property type="entry name" value="WD40"/>
    <property type="match status" value="5"/>
</dbReference>
<evidence type="ECO:0000313" key="6">
    <source>
        <dbReference type="Proteomes" id="UP000001514"/>
    </source>
</evidence>
<dbReference type="eggNOG" id="KOG4155">
    <property type="taxonomic scope" value="Eukaryota"/>
</dbReference>
<dbReference type="KEGG" id="smo:SELMODRAFT_269750"/>
<dbReference type="InterPro" id="IPR036322">
    <property type="entry name" value="WD40_repeat_dom_sf"/>
</dbReference>
<dbReference type="SMART" id="SM00320">
    <property type="entry name" value="WD40"/>
    <property type="match status" value="7"/>
</dbReference>
<feature type="repeat" description="WD" evidence="3">
    <location>
        <begin position="155"/>
        <end position="189"/>
    </location>
</feature>
<dbReference type="PRINTS" id="PR00320">
    <property type="entry name" value="GPROTEINBRPT"/>
</dbReference>
<protein>
    <recommendedName>
        <fullName evidence="4">Anaphase-promoting complex subunit 4-like WD40 domain-containing protein</fullName>
    </recommendedName>
</protein>
<evidence type="ECO:0000313" key="5">
    <source>
        <dbReference type="EMBL" id="EFJ07924.1"/>
    </source>
</evidence>
<feature type="repeat" description="WD" evidence="3">
    <location>
        <begin position="56"/>
        <end position="97"/>
    </location>
</feature>
<dbReference type="CDD" id="cd00200">
    <property type="entry name" value="WD40"/>
    <property type="match status" value="1"/>
</dbReference>
<dbReference type="InterPro" id="IPR001680">
    <property type="entry name" value="WD40_rpt"/>
</dbReference>
<dbReference type="Proteomes" id="UP000001514">
    <property type="component" value="Unassembled WGS sequence"/>
</dbReference>
<dbReference type="Pfam" id="PF12894">
    <property type="entry name" value="ANAPC4_WD40"/>
    <property type="match status" value="1"/>
</dbReference>
<evidence type="ECO:0000259" key="4">
    <source>
        <dbReference type="Pfam" id="PF12894"/>
    </source>
</evidence>
<reference evidence="5 6" key="1">
    <citation type="journal article" date="2011" name="Science">
        <title>The Selaginella genome identifies genetic changes associated with the evolution of vascular plants.</title>
        <authorList>
            <person name="Banks J.A."/>
            <person name="Nishiyama T."/>
            <person name="Hasebe M."/>
            <person name="Bowman J.L."/>
            <person name="Gribskov M."/>
            <person name="dePamphilis C."/>
            <person name="Albert V.A."/>
            <person name="Aono N."/>
            <person name="Aoyama T."/>
            <person name="Ambrose B.A."/>
            <person name="Ashton N.W."/>
            <person name="Axtell M.J."/>
            <person name="Barker E."/>
            <person name="Barker M.S."/>
            <person name="Bennetzen J.L."/>
            <person name="Bonawitz N.D."/>
            <person name="Chapple C."/>
            <person name="Cheng C."/>
            <person name="Correa L.G."/>
            <person name="Dacre M."/>
            <person name="DeBarry J."/>
            <person name="Dreyer I."/>
            <person name="Elias M."/>
            <person name="Engstrom E.M."/>
            <person name="Estelle M."/>
            <person name="Feng L."/>
            <person name="Finet C."/>
            <person name="Floyd S.K."/>
            <person name="Frommer W.B."/>
            <person name="Fujita T."/>
            <person name="Gramzow L."/>
            <person name="Gutensohn M."/>
            <person name="Harholt J."/>
            <person name="Hattori M."/>
            <person name="Heyl A."/>
            <person name="Hirai T."/>
            <person name="Hiwatashi Y."/>
            <person name="Ishikawa M."/>
            <person name="Iwata M."/>
            <person name="Karol K.G."/>
            <person name="Koehler B."/>
            <person name="Kolukisaoglu U."/>
            <person name="Kubo M."/>
            <person name="Kurata T."/>
            <person name="Lalonde S."/>
            <person name="Li K."/>
            <person name="Li Y."/>
            <person name="Litt A."/>
            <person name="Lyons E."/>
            <person name="Manning G."/>
            <person name="Maruyama T."/>
            <person name="Michael T.P."/>
            <person name="Mikami K."/>
            <person name="Miyazaki S."/>
            <person name="Morinaga S."/>
            <person name="Murata T."/>
            <person name="Mueller-Roeber B."/>
            <person name="Nelson D.R."/>
            <person name="Obara M."/>
            <person name="Oguri Y."/>
            <person name="Olmstead R.G."/>
            <person name="Onodera N."/>
            <person name="Petersen B.L."/>
            <person name="Pils B."/>
            <person name="Prigge M."/>
            <person name="Rensing S.A."/>
            <person name="Riano-Pachon D.M."/>
            <person name="Roberts A.W."/>
            <person name="Sato Y."/>
            <person name="Scheller H.V."/>
            <person name="Schulz B."/>
            <person name="Schulz C."/>
            <person name="Shakirov E.V."/>
            <person name="Shibagaki N."/>
            <person name="Shinohara N."/>
            <person name="Shippen D.E."/>
            <person name="Soerensen I."/>
            <person name="Sotooka R."/>
            <person name="Sugimoto N."/>
            <person name="Sugita M."/>
            <person name="Sumikawa N."/>
            <person name="Tanurdzic M."/>
            <person name="Theissen G."/>
            <person name="Ulvskov P."/>
            <person name="Wakazuki S."/>
            <person name="Weng J.K."/>
            <person name="Willats W.W."/>
            <person name="Wipf D."/>
            <person name="Wolf P.G."/>
            <person name="Yang L."/>
            <person name="Zimmer A.D."/>
            <person name="Zhu Q."/>
            <person name="Mitros T."/>
            <person name="Hellsten U."/>
            <person name="Loque D."/>
            <person name="Otillar R."/>
            <person name="Salamov A."/>
            <person name="Schmutz J."/>
            <person name="Shapiro H."/>
            <person name="Lindquist E."/>
            <person name="Lucas S."/>
            <person name="Rokhsar D."/>
            <person name="Grigoriev I.V."/>
        </authorList>
    </citation>
    <scope>NUCLEOTIDE SEQUENCE [LARGE SCALE GENOMIC DNA]</scope>
</reference>
<dbReference type="SUPFAM" id="SSF50978">
    <property type="entry name" value="WD40 repeat-like"/>
    <property type="match status" value="1"/>
</dbReference>
<dbReference type="PROSITE" id="PS50082">
    <property type="entry name" value="WD_REPEATS_2"/>
    <property type="match status" value="6"/>
</dbReference>
<dbReference type="GO" id="GO:0016593">
    <property type="term" value="C:Cdc73/Paf1 complex"/>
    <property type="evidence" value="ECO:0000318"/>
    <property type="project" value="GO_Central"/>
</dbReference>
<dbReference type="Gramene" id="EFJ07924">
    <property type="protein sequence ID" value="EFJ07924"/>
    <property type="gene ID" value="SELMODRAFT_269750"/>
</dbReference>
<dbReference type="InParanoid" id="D8T680"/>
<organism evidence="6">
    <name type="scientific">Selaginella moellendorffii</name>
    <name type="common">Spikemoss</name>
    <dbReference type="NCBI Taxonomy" id="88036"/>
    <lineage>
        <taxon>Eukaryota</taxon>
        <taxon>Viridiplantae</taxon>
        <taxon>Streptophyta</taxon>
        <taxon>Embryophyta</taxon>
        <taxon>Tracheophyta</taxon>
        <taxon>Lycopodiopsida</taxon>
        <taxon>Selaginellales</taxon>
        <taxon>Selaginellaceae</taxon>
        <taxon>Selaginella</taxon>
    </lineage>
</organism>
<sequence>MKLVSIKSLANAHGDGVWAVAWAAATGDRPAVLLTGSADESVKVWKGDELDLERTNSGNSLGVVAVAASPDGRVAACTSLDSVVRIFDVDSNSTLATLESKPAEAWQMQFHPKGELLAVAGGGSGCVNIWKASSGSRETSLKAESVDKVGGGKFVLSVAWSPDGKLLACSSMDGTIAVFDVARGKMLHTLDGHSMPVRCLAFSPVEPRYLFTACDDKHVHMYDAEGRSLVSAMSGHASWVLSVAGSPDGAALASASSDRTVRLWDLKTRSCVQSLTEHKDQVWGVAFRPGRLATVADDRSICLYDYA</sequence>
<dbReference type="InterPro" id="IPR024977">
    <property type="entry name" value="Apc4-like_WD40_dom"/>
</dbReference>
<dbReference type="InterPro" id="IPR019775">
    <property type="entry name" value="WD40_repeat_CS"/>
</dbReference>
<evidence type="ECO:0000256" key="2">
    <source>
        <dbReference type="ARBA" id="ARBA00022737"/>
    </source>
</evidence>
<keyword evidence="6" id="KW-1185">Reference proteome</keyword>
<dbReference type="EMBL" id="GL377679">
    <property type="protein sequence ID" value="EFJ07924.1"/>
    <property type="molecule type" value="Genomic_DNA"/>
</dbReference>